<organism evidence="3 4">
    <name type="scientific">Halopseudomonas formosensis</name>
    <dbReference type="NCBI Taxonomy" id="1002526"/>
    <lineage>
        <taxon>Bacteria</taxon>
        <taxon>Pseudomonadati</taxon>
        <taxon>Pseudomonadota</taxon>
        <taxon>Gammaproteobacteria</taxon>
        <taxon>Pseudomonadales</taxon>
        <taxon>Pseudomonadaceae</taxon>
        <taxon>Halopseudomonas</taxon>
    </lineage>
</organism>
<proteinExistence type="predicted"/>
<protein>
    <recommendedName>
        <fullName evidence="5">DNA recombination protein RmuC</fullName>
    </recommendedName>
</protein>
<evidence type="ECO:0000256" key="2">
    <source>
        <dbReference type="SAM" id="Phobius"/>
    </source>
</evidence>
<keyword evidence="2" id="KW-0812">Transmembrane</keyword>
<keyword evidence="2" id="KW-1133">Transmembrane helix</keyword>
<gene>
    <name evidence="3" type="ORF">SAMN05216578_102282</name>
</gene>
<dbReference type="EMBL" id="FOYD01000002">
    <property type="protein sequence ID" value="SFQ70454.1"/>
    <property type="molecule type" value="Genomic_DNA"/>
</dbReference>
<dbReference type="Proteomes" id="UP000242815">
    <property type="component" value="Unassembled WGS sequence"/>
</dbReference>
<dbReference type="AlphaFoldDB" id="A0A1I6AP05"/>
<evidence type="ECO:0000313" key="3">
    <source>
        <dbReference type="EMBL" id="SFQ70454.1"/>
    </source>
</evidence>
<evidence type="ECO:0000313" key="4">
    <source>
        <dbReference type="Proteomes" id="UP000242815"/>
    </source>
</evidence>
<keyword evidence="1" id="KW-0175">Coiled coil</keyword>
<sequence length="171" mass="19329">MTFYHIVVAALGCFILLVAASLLGREAYRRGRAHAQPMLDQLRTDYAYALEQQDERHREQLDEQRVDYQRQFRQLNNLLQETRSTATAAQAEYGRLHDELAAKLQATQAAALSATEIQLLEDMTAKLRLASPVLHAHQQFADARMTKELAGRGEVLLSRLRPLIATEEDAA</sequence>
<evidence type="ECO:0000256" key="1">
    <source>
        <dbReference type="SAM" id="Coils"/>
    </source>
</evidence>
<name>A0A1I6AP05_9GAMM</name>
<feature type="coiled-coil region" evidence="1">
    <location>
        <begin position="58"/>
        <end position="92"/>
    </location>
</feature>
<feature type="transmembrane region" description="Helical" evidence="2">
    <location>
        <begin position="6"/>
        <end position="24"/>
    </location>
</feature>
<dbReference type="RefSeq" id="WP_090537412.1">
    <property type="nucleotide sequence ID" value="NZ_FOYD01000002.1"/>
</dbReference>
<evidence type="ECO:0008006" key="5">
    <source>
        <dbReference type="Google" id="ProtNLM"/>
    </source>
</evidence>
<keyword evidence="2" id="KW-0472">Membrane</keyword>
<reference evidence="3 4" key="1">
    <citation type="submission" date="2016-10" db="EMBL/GenBank/DDBJ databases">
        <authorList>
            <person name="de Groot N.N."/>
        </authorList>
    </citation>
    <scope>NUCLEOTIDE SEQUENCE [LARGE SCALE GENOMIC DNA]</scope>
    <source>
        <strain evidence="3 4">JCM 18415</strain>
    </source>
</reference>
<accession>A0A1I6AP05</accession>
<dbReference type="STRING" id="1002526.SAMN05216578_102282"/>